<protein>
    <recommendedName>
        <fullName evidence="1">Thioredoxin reductase</fullName>
    </recommendedName>
</protein>
<gene>
    <name evidence="5" type="ORF">I0K15_09720</name>
</gene>
<sequence length="554" mass="59552">MSLSPITRNAEIKDELSALVREDAFRSLTPDQIEYFKGVGTVEKVPAGTMLYTAGGDEYDFFVILSGLVHFIDPTEDGDGLIGKADENAFIGELGLLSGQKPFITCKVMEDAEVVRVTCPQLRETIDQNPEIADVVVSAFSARREVLMKTATANLTILGPETDPGVMRALEFVGRNRIPHRWLDPESESGKRMVKRLELDPNTVNVVLRGDHVVQTPDNPGIAWAIGMNLEVDDGTNADLAVIGAGPGGLAAAVYGASEGLSTITIENTAIGGQAGTSSRIENYMGFPTGISGSDLAYRGQIQSIKFGALFAAPRTARALEPTEKGWRIKLCNGADICAKSVVVATGVQYRRLPLTRLEEFEGAGVYYAATDLEARFCKNTEAIIVGGGNSAGQAAMFMSRHAKHVHVLIRGAGLKSTMSSYLVQRLENHPRITIRPHTEICQLHGERSLEQVTIKNNQSGETQDISTRALFIMIGAAPHTNWLDGRCMLDEKGFIVTGEKAGGRSQFETSCPGIFAVGDVRSGSVKRVASAVGEGSVVVSAVHQYIDELNARG</sequence>
<evidence type="ECO:0000256" key="3">
    <source>
        <dbReference type="ARBA" id="ARBA00023002"/>
    </source>
</evidence>
<dbReference type="Gene3D" id="3.50.50.60">
    <property type="entry name" value="FAD/NAD(P)-binding domain"/>
    <property type="match status" value="2"/>
</dbReference>
<accession>A0A7S9LVF0</accession>
<dbReference type="PANTHER" id="PTHR48105">
    <property type="entry name" value="THIOREDOXIN REDUCTASE 1-RELATED-RELATED"/>
    <property type="match status" value="1"/>
</dbReference>
<dbReference type="PRINTS" id="PR00469">
    <property type="entry name" value="PNDRDTASEII"/>
</dbReference>
<dbReference type="Gene3D" id="2.60.120.10">
    <property type="entry name" value="Jelly Rolls"/>
    <property type="match status" value="1"/>
</dbReference>
<organism evidence="5 6">
    <name type="scientific">Pontivivens ytuae</name>
    <dbReference type="NCBI Taxonomy" id="2789856"/>
    <lineage>
        <taxon>Bacteria</taxon>
        <taxon>Pseudomonadati</taxon>
        <taxon>Pseudomonadota</taxon>
        <taxon>Alphaproteobacteria</taxon>
        <taxon>Rhodobacterales</taxon>
        <taxon>Paracoccaceae</taxon>
        <taxon>Pontivivens</taxon>
    </lineage>
</organism>
<dbReference type="InterPro" id="IPR000595">
    <property type="entry name" value="cNMP-bd_dom"/>
</dbReference>
<dbReference type="Pfam" id="PF00027">
    <property type="entry name" value="cNMP_binding"/>
    <property type="match status" value="1"/>
</dbReference>
<dbReference type="AlphaFoldDB" id="A0A7S9LVF0"/>
<proteinExistence type="predicted"/>
<dbReference type="CDD" id="cd00038">
    <property type="entry name" value="CAP_ED"/>
    <property type="match status" value="1"/>
</dbReference>
<dbReference type="InterPro" id="IPR036188">
    <property type="entry name" value="FAD/NAD-bd_sf"/>
</dbReference>
<dbReference type="Pfam" id="PF07992">
    <property type="entry name" value="Pyr_redox_2"/>
    <property type="match status" value="1"/>
</dbReference>
<dbReference type="SUPFAM" id="SSF51905">
    <property type="entry name" value="FAD/NAD(P)-binding domain"/>
    <property type="match status" value="1"/>
</dbReference>
<dbReference type="EMBL" id="CP064942">
    <property type="protein sequence ID" value="QPH55979.1"/>
    <property type="molecule type" value="Genomic_DNA"/>
</dbReference>
<dbReference type="PROSITE" id="PS50042">
    <property type="entry name" value="CNMP_BINDING_3"/>
    <property type="match status" value="1"/>
</dbReference>
<dbReference type="SUPFAM" id="SSF51206">
    <property type="entry name" value="cAMP-binding domain-like"/>
    <property type="match status" value="1"/>
</dbReference>
<dbReference type="RefSeq" id="WP_196105239.1">
    <property type="nucleotide sequence ID" value="NZ_CP064942.1"/>
</dbReference>
<dbReference type="InterPro" id="IPR014710">
    <property type="entry name" value="RmlC-like_jellyroll"/>
</dbReference>
<evidence type="ECO:0000256" key="2">
    <source>
        <dbReference type="ARBA" id="ARBA00022630"/>
    </source>
</evidence>
<dbReference type="SMART" id="SM00100">
    <property type="entry name" value="cNMP"/>
    <property type="match status" value="1"/>
</dbReference>
<dbReference type="InterPro" id="IPR018490">
    <property type="entry name" value="cNMP-bd_dom_sf"/>
</dbReference>
<dbReference type="InterPro" id="IPR023753">
    <property type="entry name" value="FAD/NAD-binding_dom"/>
</dbReference>
<feature type="domain" description="Cyclic nucleotide-binding" evidence="4">
    <location>
        <begin position="24"/>
        <end position="143"/>
    </location>
</feature>
<name>A0A7S9LVF0_9RHOB</name>
<dbReference type="InterPro" id="IPR050097">
    <property type="entry name" value="Ferredoxin-NADP_redctase_2"/>
</dbReference>
<evidence type="ECO:0000256" key="1">
    <source>
        <dbReference type="ARBA" id="ARBA00018719"/>
    </source>
</evidence>
<keyword evidence="2" id="KW-0285">Flavoprotein</keyword>
<dbReference type="PRINTS" id="PR00368">
    <property type="entry name" value="FADPNR"/>
</dbReference>
<evidence type="ECO:0000313" key="6">
    <source>
        <dbReference type="Proteomes" id="UP000594800"/>
    </source>
</evidence>
<keyword evidence="6" id="KW-1185">Reference proteome</keyword>
<keyword evidence="3" id="KW-0560">Oxidoreductase</keyword>
<dbReference type="KEGG" id="poz:I0K15_09720"/>
<evidence type="ECO:0000259" key="4">
    <source>
        <dbReference type="PROSITE" id="PS50042"/>
    </source>
</evidence>
<dbReference type="GO" id="GO:0016491">
    <property type="term" value="F:oxidoreductase activity"/>
    <property type="evidence" value="ECO:0007669"/>
    <property type="project" value="UniProtKB-KW"/>
</dbReference>
<reference evidence="5 6" key="1">
    <citation type="submission" date="2020-11" db="EMBL/GenBank/DDBJ databases">
        <title>Description of Pontivivens ytuae sp. nov. isolated from deep sea sediment of Mariana Trench.</title>
        <authorList>
            <person name="Wang Z."/>
            <person name="Sun Q.-L."/>
            <person name="Xu X.-D."/>
            <person name="Tang Y.-Z."/>
            <person name="Zhang J."/>
        </authorList>
    </citation>
    <scope>NUCLEOTIDE SEQUENCE [LARGE SCALE GENOMIC DNA]</scope>
    <source>
        <strain evidence="5 6">MT2928</strain>
    </source>
</reference>
<evidence type="ECO:0000313" key="5">
    <source>
        <dbReference type="EMBL" id="QPH55979.1"/>
    </source>
</evidence>
<dbReference type="Proteomes" id="UP000594800">
    <property type="component" value="Chromosome"/>
</dbReference>